<reference evidence="1 2" key="1">
    <citation type="submission" date="2018-06" db="EMBL/GenBank/DDBJ databases">
        <authorList>
            <consortium name="Pathogen Informatics"/>
            <person name="Doyle S."/>
        </authorList>
    </citation>
    <scope>NUCLEOTIDE SEQUENCE [LARGE SCALE GENOMIC DNA]</scope>
    <source>
        <strain evidence="1 2">NCTC9426</strain>
    </source>
</reference>
<gene>
    <name evidence="1" type="ORF">NCTC9426_02529</name>
</gene>
<name>A0A378PZF8_MORBO</name>
<organism evidence="1 2">
    <name type="scientific">Moraxella bovis</name>
    <dbReference type="NCBI Taxonomy" id="476"/>
    <lineage>
        <taxon>Bacteria</taxon>
        <taxon>Pseudomonadati</taxon>
        <taxon>Pseudomonadota</taxon>
        <taxon>Gammaproteobacteria</taxon>
        <taxon>Moraxellales</taxon>
        <taxon>Moraxellaceae</taxon>
        <taxon>Moraxella</taxon>
    </lineage>
</organism>
<dbReference type="RefSeq" id="WP_115369975.1">
    <property type="nucleotide sequence ID" value="NZ_UGPZ01000003.1"/>
</dbReference>
<dbReference type="AlphaFoldDB" id="A0A378PZF8"/>
<evidence type="ECO:0000313" key="2">
    <source>
        <dbReference type="Proteomes" id="UP000254133"/>
    </source>
</evidence>
<accession>A0A378PZF8</accession>
<dbReference type="Proteomes" id="UP000254133">
    <property type="component" value="Unassembled WGS sequence"/>
</dbReference>
<dbReference type="InterPro" id="IPR058915">
    <property type="entry name" value="AcrVA2-like"/>
</dbReference>
<sequence>MHPSYQKMLDFNRPRPEVKDEYKQMQLWQLKNSDNCQGVFYPSSMLYNISTKMMTGLMLGQTRLSDYHLMNQTTKDLLTHFWGLHVFGAWRNTLSIYQIDDDIIDSVIDSELPPDTPANIFSNLPEWCIYFDLSNAKKQIILETAHSEPTQILGFWALYDKYPKTKNKALHIVPHLARSSNSIYDCLQPLSLILDDDVTIASQCIQAVQAVQGREGDKSDGLAIFMNAQGDNKMLAKLLSCLLWLCAEQPDISNIVGEPLAKEYLRLPRYRVNKKTGAFIVPTAPTFIQIGKRLGGEIRSYNERIGQSDSRVSSRKRPHIRKGHWHGYWQGTGQAKEFKIRWQPAIFVNSSI</sequence>
<evidence type="ECO:0000313" key="1">
    <source>
        <dbReference type="EMBL" id="STY93795.1"/>
    </source>
</evidence>
<dbReference type="EMBL" id="UGPZ01000003">
    <property type="protein sequence ID" value="STY93795.1"/>
    <property type="molecule type" value="Genomic_DNA"/>
</dbReference>
<dbReference type="CDD" id="cd22987">
    <property type="entry name" value="AcrVA2-like"/>
    <property type="match status" value="1"/>
</dbReference>
<protein>
    <submittedName>
        <fullName evidence="1">Uncharacterized protein</fullName>
    </submittedName>
</protein>
<proteinExistence type="predicted"/>
<dbReference type="Pfam" id="PF26125">
    <property type="entry name" value="AcrVA2-like"/>
    <property type="match status" value="1"/>
</dbReference>